<reference evidence="2 3" key="1">
    <citation type="submission" date="2009-01" db="EMBL/GenBank/DDBJ databases">
        <authorList>
            <person name="Qin X."/>
            <person name="Bachman B."/>
            <person name="Battles P."/>
            <person name="Bell A."/>
            <person name="Bess C."/>
            <person name="Bickham C."/>
            <person name="Chaboub L."/>
            <person name="Chen D."/>
            <person name="Coyle M."/>
            <person name="Deiros D.R."/>
            <person name="Dinh H."/>
            <person name="Forbes L."/>
            <person name="Fowler G."/>
            <person name="Francisco L."/>
            <person name="Fu Q."/>
            <person name="Gubbala S."/>
            <person name="Hale W."/>
            <person name="Han Y."/>
            <person name="Hemphill L."/>
            <person name="Highlander S.K."/>
            <person name="Hirani K."/>
            <person name="Hogues M."/>
            <person name="Jackson L."/>
            <person name="Jakkamsetti A."/>
            <person name="Javaid M."/>
            <person name="Jiang H."/>
            <person name="Korchina V."/>
            <person name="Kovar C."/>
            <person name="Lara F."/>
            <person name="Lee S."/>
            <person name="Mata R."/>
            <person name="Mathew T."/>
            <person name="Moen C."/>
            <person name="Morales K."/>
            <person name="Munidasa M."/>
            <person name="Nazareth L."/>
            <person name="Ngo R."/>
            <person name="Nguyen L."/>
            <person name="Okwuonu G."/>
            <person name="Ongeri F."/>
            <person name="Patil S."/>
            <person name="Petrosino J."/>
            <person name="Pham C."/>
            <person name="Pham P."/>
            <person name="Pu L.-L."/>
            <person name="Puazo M."/>
            <person name="Raj R."/>
            <person name="Reid J."/>
            <person name="Rouhana J."/>
            <person name="Saada N."/>
            <person name="Shang Y."/>
            <person name="Simmons D."/>
            <person name="Thornton R."/>
            <person name="Warren J."/>
            <person name="Weissenberger G."/>
            <person name="Zhang J."/>
            <person name="Zhang L."/>
            <person name="Zhou C."/>
            <person name="Zhu D."/>
            <person name="Muzny D."/>
            <person name="Worley K."/>
            <person name="Gibbs R."/>
        </authorList>
    </citation>
    <scope>NUCLEOTIDE SEQUENCE [LARGE SCALE GENOMIC DNA]</scope>
    <source>
        <strain evidence="2 3">DSM 15436</strain>
    </source>
</reference>
<accession>C0W0Z3</accession>
<dbReference type="STRING" id="525245.HMPREF0044_0736"/>
<feature type="compositionally biased region" description="Polar residues" evidence="1">
    <location>
        <begin position="74"/>
        <end position="97"/>
    </location>
</feature>
<dbReference type="HOGENOM" id="CLU_2340483_0_0_11"/>
<keyword evidence="3" id="KW-1185">Reference proteome</keyword>
<name>C0W0Z3_9ACTO</name>
<evidence type="ECO:0000313" key="3">
    <source>
        <dbReference type="Proteomes" id="UP000010301"/>
    </source>
</evidence>
<feature type="region of interest" description="Disordered" evidence="1">
    <location>
        <begin position="72"/>
        <end position="97"/>
    </location>
</feature>
<protein>
    <submittedName>
        <fullName evidence="2">Uncharacterized protein</fullName>
    </submittedName>
</protein>
<dbReference type="AlphaFoldDB" id="C0W0Z3"/>
<evidence type="ECO:0000256" key="1">
    <source>
        <dbReference type="SAM" id="MobiDB-lite"/>
    </source>
</evidence>
<gene>
    <name evidence="2" type="ORF">HMPREF0044_0736</name>
</gene>
<proteinExistence type="predicted"/>
<evidence type="ECO:0000313" key="2">
    <source>
        <dbReference type="EMBL" id="EEH63717.1"/>
    </source>
</evidence>
<dbReference type="EMBL" id="ACFG01000030">
    <property type="protein sequence ID" value="EEH63717.1"/>
    <property type="molecule type" value="Genomic_DNA"/>
</dbReference>
<comment type="caution">
    <text evidence="2">The sequence shown here is derived from an EMBL/GenBank/DDBJ whole genome shotgun (WGS) entry which is preliminary data.</text>
</comment>
<sequence length="97" mass="10530">MKFAEGVCNGELTPNTQKTCATATHEITEADLEAGEFTPTLQVTALENSQEVQTVTLPTKAISLPNKHVRAKTTGFTPHNFNPNSIMQRRSTDNGVT</sequence>
<dbReference type="Proteomes" id="UP000010301">
    <property type="component" value="Unassembled WGS sequence"/>
</dbReference>
<organism evidence="2 3">
    <name type="scientific">Gleimia coleocanis DSM 15436</name>
    <dbReference type="NCBI Taxonomy" id="525245"/>
    <lineage>
        <taxon>Bacteria</taxon>
        <taxon>Bacillati</taxon>
        <taxon>Actinomycetota</taxon>
        <taxon>Actinomycetes</taxon>
        <taxon>Actinomycetales</taxon>
        <taxon>Actinomycetaceae</taxon>
        <taxon>Gleimia</taxon>
    </lineage>
</organism>